<sequence>MKGRKARLHSDTGFLQEAFKTQSGSARALMPFAGLNGTGSSGCADSTGTPDTKGKWIYLMEKNVPIAEAVAFFRAYVDELASLFDIEALPN</sequence>
<gene>
    <name evidence="1" type="ORF">ACFO4L_13550</name>
</gene>
<accession>A0ABV9NW69</accession>
<comment type="caution">
    <text evidence="1">The sequence shown here is derived from an EMBL/GenBank/DDBJ whole genome shotgun (WGS) entry which is preliminary data.</text>
</comment>
<protein>
    <submittedName>
        <fullName evidence="1">Uncharacterized protein</fullName>
    </submittedName>
</protein>
<keyword evidence="2" id="KW-1185">Reference proteome</keyword>
<dbReference type="Proteomes" id="UP001595896">
    <property type="component" value="Unassembled WGS sequence"/>
</dbReference>
<dbReference type="EMBL" id="JBHSGK010000013">
    <property type="protein sequence ID" value="MFC4737623.1"/>
    <property type="molecule type" value="Genomic_DNA"/>
</dbReference>
<reference evidence="2" key="1">
    <citation type="journal article" date="2019" name="Int. J. Syst. Evol. Microbiol.">
        <title>The Global Catalogue of Microorganisms (GCM) 10K type strain sequencing project: providing services to taxonomists for standard genome sequencing and annotation.</title>
        <authorList>
            <consortium name="The Broad Institute Genomics Platform"/>
            <consortium name="The Broad Institute Genome Sequencing Center for Infectious Disease"/>
            <person name="Wu L."/>
            <person name="Ma J."/>
        </authorList>
    </citation>
    <scope>NUCLEOTIDE SEQUENCE [LARGE SCALE GENOMIC DNA]</scope>
    <source>
        <strain evidence="2">JCM 12165</strain>
    </source>
</reference>
<organism evidence="1 2">
    <name type="scientific">Bacillus daqingensis</name>
    <dbReference type="NCBI Taxonomy" id="872396"/>
    <lineage>
        <taxon>Bacteria</taxon>
        <taxon>Bacillati</taxon>
        <taxon>Bacillota</taxon>
        <taxon>Bacilli</taxon>
        <taxon>Bacillales</taxon>
        <taxon>Bacillaceae</taxon>
        <taxon>Bacillus</taxon>
    </lineage>
</organism>
<evidence type="ECO:0000313" key="1">
    <source>
        <dbReference type="EMBL" id="MFC4737623.1"/>
    </source>
</evidence>
<dbReference type="RefSeq" id="WP_377910208.1">
    <property type="nucleotide sequence ID" value="NZ_JBHSGK010000013.1"/>
</dbReference>
<proteinExistence type="predicted"/>
<evidence type="ECO:0000313" key="2">
    <source>
        <dbReference type="Proteomes" id="UP001595896"/>
    </source>
</evidence>
<name>A0ABV9NW69_9BACI</name>